<evidence type="ECO:0000313" key="9">
    <source>
        <dbReference type="EMBL" id="AML78096.1"/>
    </source>
</evidence>
<evidence type="ECO:0000256" key="6">
    <source>
        <dbReference type="SAM" id="MobiDB-lite"/>
    </source>
</evidence>
<evidence type="ECO:0000256" key="5">
    <source>
        <dbReference type="ARBA" id="ARBA00022991"/>
    </source>
</evidence>
<feature type="domain" description="PAC" evidence="8">
    <location>
        <begin position="96"/>
        <end position="150"/>
    </location>
</feature>
<keyword evidence="2" id="KW-0716">Sensory transduction</keyword>
<evidence type="ECO:0000259" key="8">
    <source>
        <dbReference type="PROSITE" id="PS50113"/>
    </source>
</evidence>
<dbReference type="Pfam" id="PF13426">
    <property type="entry name" value="PAS_9"/>
    <property type="match status" value="2"/>
</dbReference>
<keyword evidence="5" id="KW-0157">Chromophore</keyword>
<proteinExistence type="evidence at transcript level"/>
<dbReference type="AlphaFoldDB" id="A0A126X037"/>
<evidence type="ECO:0000256" key="3">
    <source>
        <dbReference type="ARBA" id="ARBA00022630"/>
    </source>
</evidence>
<dbReference type="SUPFAM" id="SSF55785">
    <property type="entry name" value="PYP-like sensor domain (PAS domain)"/>
    <property type="match status" value="2"/>
</dbReference>
<dbReference type="InterPro" id="IPR000700">
    <property type="entry name" value="PAS-assoc_C"/>
</dbReference>
<evidence type="ECO:0000256" key="4">
    <source>
        <dbReference type="ARBA" id="ARBA00022643"/>
    </source>
</evidence>
<accession>A0A126X037</accession>
<dbReference type="GO" id="GO:0009881">
    <property type="term" value="F:photoreceptor activity"/>
    <property type="evidence" value="ECO:0007669"/>
    <property type="project" value="UniProtKB-KW"/>
</dbReference>
<evidence type="ECO:0000259" key="7">
    <source>
        <dbReference type="PROSITE" id="PS50112"/>
    </source>
</evidence>
<keyword evidence="3" id="KW-0285">Flavoprotein</keyword>
<dbReference type="InterPro" id="IPR035965">
    <property type="entry name" value="PAS-like_dom_sf"/>
</dbReference>
<keyword evidence="1" id="KW-0675">Receptor</keyword>
<feature type="domain" description="PAC" evidence="8">
    <location>
        <begin position="284"/>
        <end position="338"/>
    </location>
</feature>
<name>A0A126X037_9CHLO</name>
<organism evidence="9">
    <name type="scientific">Lobochlamys segnis</name>
    <dbReference type="NCBI Taxonomy" id="52035"/>
    <lineage>
        <taxon>Eukaryota</taxon>
        <taxon>Viridiplantae</taxon>
        <taxon>Chlorophyta</taxon>
        <taxon>core chlorophytes</taxon>
        <taxon>Chlorophyceae</taxon>
        <taxon>CS clade</taxon>
        <taxon>Chlamydomonadales</taxon>
        <taxon>Chlamydomonadaceae</taxon>
        <taxon>Lobochlamys</taxon>
    </lineage>
</organism>
<dbReference type="InterPro" id="IPR000014">
    <property type="entry name" value="PAS"/>
</dbReference>
<reference evidence="9" key="1">
    <citation type="journal article" date="2016" name="Proc. Natl. Acad. Sci. U.S.A.">
        <title>Functional and topological diversity of LOV domain photoreceptors.</title>
        <authorList>
            <person name="Glantz S.T."/>
            <person name="Carpenter E.J."/>
            <person name="Melkonian M."/>
            <person name="Gardner K.H."/>
            <person name="Boyden E.S."/>
            <person name="Wong G.K."/>
            <person name="Chow B.Y."/>
        </authorList>
    </citation>
    <scope>NUCLEOTIDE SEQUENCE</scope>
    <source>
        <strain evidence="9">OFUE_2001293</strain>
    </source>
</reference>
<dbReference type="PROSITE" id="PS50113">
    <property type="entry name" value="PAC"/>
    <property type="match status" value="2"/>
</dbReference>
<dbReference type="PANTHER" id="PTHR47429">
    <property type="entry name" value="PROTEIN TWIN LOV 1"/>
    <property type="match status" value="1"/>
</dbReference>
<dbReference type="SMART" id="SM00091">
    <property type="entry name" value="PAS"/>
    <property type="match status" value="2"/>
</dbReference>
<dbReference type="Gene3D" id="3.30.450.20">
    <property type="entry name" value="PAS domain"/>
    <property type="match status" value="2"/>
</dbReference>
<dbReference type="GO" id="GO:0005634">
    <property type="term" value="C:nucleus"/>
    <property type="evidence" value="ECO:0007669"/>
    <property type="project" value="TreeGrafter"/>
</dbReference>
<dbReference type="NCBIfam" id="TIGR00229">
    <property type="entry name" value="sensory_box"/>
    <property type="match status" value="2"/>
</dbReference>
<feature type="domain" description="PAS" evidence="7">
    <location>
        <begin position="235"/>
        <end position="257"/>
    </location>
</feature>
<keyword evidence="1" id="KW-0600">Photoreceptor protein</keyword>
<feature type="domain" description="PAS" evidence="7">
    <location>
        <begin position="46"/>
        <end position="95"/>
    </location>
</feature>
<feature type="region of interest" description="Disordered" evidence="6">
    <location>
        <begin position="380"/>
        <end position="417"/>
    </location>
</feature>
<dbReference type="SMART" id="SM00086">
    <property type="entry name" value="PAC"/>
    <property type="match status" value="2"/>
</dbReference>
<sequence>MHQGRGGRHSMDRLPSGLAPEVNAFLSLQLGNFDFAFTISDPSQPDNPICYASHKFYSMTGYGPDEVLGRNCRFLQGPDTERRKVMEIRDALREDRSCQVCLLNYRKDGTPFFNQFFMSPIRNEEGRIIHYVGIQTDVTELVQAGCPVDAAAAQGAAAPRGPTLPRTLYPAPGDQGIGVVAAEEAREASDLQSALGSEPTVDPCPSRLPCSLLQPLLEIQQSFVLADPSLPDMPIVHVSDKFLELTGYPREQVVGRNCRFLQGPGTDPGEVAKLRAAITATPPQPVTVSLLNYRFDGRPFVNYLHVAPIRDAAGAVLFFVGVQLDVTLVPEGADAAARAEAALELRSRPPTVTQKIVHKGVTGALRVAVRSLGGDVGLRRSCEHQGLPRSGGASRTSSMAPVSRSDTPDSLLVHQPA</sequence>
<dbReference type="GO" id="GO:0009637">
    <property type="term" value="P:response to blue light"/>
    <property type="evidence" value="ECO:0007669"/>
    <property type="project" value="UniProtKB-ARBA"/>
</dbReference>
<keyword evidence="4" id="KW-0288">FMN</keyword>
<dbReference type="CDD" id="cd00130">
    <property type="entry name" value="PAS"/>
    <property type="match status" value="2"/>
</dbReference>
<evidence type="ECO:0000256" key="2">
    <source>
        <dbReference type="ARBA" id="ARBA00022606"/>
    </source>
</evidence>
<evidence type="ECO:0000256" key="1">
    <source>
        <dbReference type="ARBA" id="ARBA00022543"/>
    </source>
</evidence>
<protein>
    <submittedName>
        <fullName evidence="9">Putative LOV domain-containing protein</fullName>
    </submittedName>
</protein>
<dbReference type="PANTHER" id="PTHR47429:SF8">
    <property type="entry name" value="PHOTOTROPIN-1-LIKE"/>
    <property type="match status" value="1"/>
</dbReference>
<dbReference type="InterPro" id="IPR001610">
    <property type="entry name" value="PAC"/>
</dbReference>
<dbReference type="PROSITE" id="PS50112">
    <property type="entry name" value="PAS"/>
    <property type="match status" value="2"/>
</dbReference>
<dbReference type="EMBL" id="KU700288">
    <property type="protein sequence ID" value="AML78096.1"/>
    <property type="molecule type" value="mRNA"/>
</dbReference>